<gene>
    <name evidence="2" type="ORF">COLO4_23723</name>
</gene>
<keyword evidence="3" id="KW-1185">Reference proteome</keyword>
<accession>A0A1R3IF48</accession>
<sequence>MDQNNTYNTNDDHQEELEETLSFCDLPLENYQDLDHHDYYQQSPSSPSHELFEFPSLTPSPNTPLNNKNDIVAHDDDEIGRYLFPLSSARLMKNSKEDLGSLYLVNPKPNSSSFSAKNLRSQSCSSSSSLKKHKVFIGLKTIPQKMELSDIKKRQVRKCPSPMFPPVPAGSLEVMAAGDGCRGGGAGGRSHHWGLLRPLRCRAHFASALAKASLGCIPHV</sequence>
<proteinExistence type="predicted"/>
<dbReference type="OrthoDB" id="840976at2759"/>
<organism evidence="2 3">
    <name type="scientific">Corchorus olitorius</name>
    <dbReference type="NCBI Taxonomy" id="93759"/>
    <lineage>
        <taxon>Eukaryota</taxon>
        <taxon>Viridiplantae</taxon>
        <taxon>Streptophyta</taxon>
        <taxon>Embryophyta</taxon>
        <taxon>Tracheophyta</taxon>
        <taxon>Spermatophyta</taxon>
        <taxon>Magnoliopsida</taxon>
        <taxon>eudicotyledons</taxon>
        <taxon>Gunneridae</taxon>
        <taxon>Pentapetalae</taxon>
        <taxon>rosids</taxon>
        <taxon>malvids</taxon>
        <taxon>Malvales</taxon>
        <taxon>Malvaceae</taxon>
        <taxon>Grewioideae</taxon>
        <taxon>Apeibeae</taxon>
        <taxon>Corchorus</taxon>
    </lineage>
</organism>
<protein>
    <submittedName>
        <fullName evidence="2">Uncharacterized protein</fullName>
    </submittedName>
</protein>
<feature type="compositionally biased region" description="Polar residues" evidence="1">
    <location>
        <begin position="57"/>
        <end position="69"/>
    </location>
</feature>
<dbReference type="PANTHER" id="PTHR34130">
    <property type="entry name" value="OS08G0243800 PROTEIN"/>
    <property type="match status" value="1"/>
</dbReference>
<evidence type="ECO:0000256" key="1">
    <source>
        <dbReference type="SAM" id="MobiDB-lite"/>
    </source>
</evidence>
<name>A0A1R3IF48_9ROSI</name>
<dbReference type="EMBL" id="AWUE01018334">
    <property type="protein sequence ID" value="OMO81187.1"/>
    <property type="molecule type" value="Genomic_DNA"/>
</dbReference>
<evidence type="ECO:0000313" key="3">
    <source>
        <dbReference type="Proteomes" id="UP000187203"/>
    </source>
</evidence>
<dbReference type="Proteomes" id="UP000187203">
    <property type="component" value="Unassembled WGS sequence"/>
</dbReference>
<comment type="caution">
    <text evidence="2">The sequence shown here is derived from an EMBL/GenBank/DDBJ whole genome shotgun (WGS) entry which is preliminary data.</text>
</comment>
<evidence type="ECO:0000313" key="2">
    <source>
        <dbReference type="EMBL" id="OMO81187.1"/>
    </source>
</evidence>
<reference evidence="3" key="1">
    <citation type="submission" date="2013-09" db="EMBL/GenBank/DDBJ databases">
        <title>Corchorus olitorius genome sequencing.</title>
        <authorList>
            <person name="Alam M."/>
            <person name="Haque M.S."/>
            <person name="Islam M.S."/>
            <person name="Emdad E.M."/>
            <person name="Islam M.M."/>
            <person name="Ahmed B."/>
            <person name="Halim A."/>
            <person name="Hossen Q.M.M."/>
            <person name="Hossain M.Z."/>
            <person name="Ahmed R."/>
            <person name="Khan M.M."/>
            <person name="Islam R."/>
            <person name="Rashid M.M."/>
            <person name="Khan S.A."/>
            <person name="Rahman M.S."/>
            <person name="Alam M."/>
            <person name="Yahiya A.S."/>
            <person name="Khan M.S."/>
            <person name="Azam M.S."/>
            <person name="Haque T."/>
            <person name="Lashkar M.Z.H."/>
            <person name="Akhand A.I."/>
            <person name="Morshed G."/>
            <person name="Roy S."/>
            <person name="Uddin K.S."/>
            <person name="Rabeya T."/>
            <person name="Hossain A.S."/>
            <person name="Chowdhury A."/>
            <person name="Snigdha A.R."/>
            <person name="Mortoza M.S."/>
            <person name="Matin S.A."/>
            <person name="Hoque S.M.E."/>
            <person name="Islam M.K."/>
            <person name="Roy D.K."/>
            <person name="Haider R."/>
            <person name="Moosa M.M."/>
            <person name="Elias S.M."/>
            <person name="Hasan A.M."/>
            <person name="Jahan S."/>
            <person name="Shafiuddin M."/>
            <person name="Mahmood N."/>
            <person name="Shommy N.S."/>
        </authorList>
    </citation>
    <scope>NUCLEOTIDE SEQUENCE [LARGE SCALE GENOMIC DNA]</scope>
    <source>
        <strain evidence="3">cv. O-4</strain>
    </source>
</reference>
<dbReference type="AlphaFoldDB" id="A0A1R3IF48"/>
<feature type="region of interest" description="Disordered" evidence="1">
    <location>
        <begin position="38"/>
        <end position="69"/>
    </location>
</feature>
<dbReference type="PANTHER" id="PTHR34130:SF8">
    <property type="entry name" value="TRANSMEMBRANE PROTEIN"/>
    <property type="match status" value="1"/>
</dbReference>
<dbReference type="STRING" id="93759.A0A1R3IF48"/>